<feature type="region of interest" description="Disordered" evidence="1">
    <location>
        <begin position="304"/>
        <end position="351"/>
    </location>
</feature>
<dbReference type="EMBL" id="LUGG01000001">
    <property type="protein sequence ID" value="OBZ79837.1"/>
    <property type="molecule type" value="Genomic_DNA"/>
</dbReference>
<dbReference type="Proteomes" id="UP000092993">
    <property type="component" value="Unassembled WGS sequence"/>
</dbReference>
<protein>
    <submittedName>
        <fullName evidence="2">Uncharacterized protein</fullName>
    </submittedName>
</protein>
<feature type="region of interest" description="Disordered" evidence="1">
    <location>
        <begin position="385"/>
        <end position="411"/>
    </location>
</feature>
<reference evidence="2 3" key="1">
    <citation type="submission" date="2016-03" db="EMBL/GenBank/DDBJ databases">
        <title>Whole genome sequencing of Grifola frondosa 9006-11.</title>
        <authorList>
            <person name="Min B."/>
            <person name="Park H."/>
            <person name="Kim J.-G."/>
            <person name="Cho H."/>
            <person name="Oh Y.-L."/>
            <person name="Kong W.-S."/>
            <person name="Choi I.-G."/>
        </authorList>
    </citation>
    <scope>NUCLEOTIDE SEQUENCE [LARGE SCALE GENOMIC DNA]</scope>
    <source>
        <strain evidence="2 3">9006-11</strain>
    </source>
</reference>
<feature type="compositionally biased region" description="Polar residues" evidence="1">
    <location>
        <begin position="309"/>
        <end position="323"/>
    </location>
</feature>
<accession>A0A1C7MSY9</accession>
<organism evidence="2 3">
    <name type="scientific">Grifola frondosa</name>
    <name type="common">Maitake</name>
    <name type="synonym">Polyporus frondosus</name>
    <dbReference type="NCBI Taxonomy" id="5627"/>
    <lineage>
        <taxon>Eukaryota</taxon>
        <taxon>Fungi</taxon>
        <taxon>Dikarya</taxon>
        <taxon>Basidiomycota</taxon>
        <taxon>Agaricomycotina</taxon>
        <taxon>Agaricomycetes</taxon>
        <taxon>Polyporales</taxon>
        <taxon>Grifolaceae</taxon>
        <taxon>Grifola</taxon>
    </lineage>
</organism>
<feature type="region of interest" description="Disordered" evidence="1">
    <location>
        <begin position="440"/>
        <end position="494"/>
    </location>
</feature>
<name>A0A1C7MSY9_GRIFR</name>
<evidence type="ECO:0000256" key="1">
    <source>
        <dbReference type="SAM" id="MobiDB-lite"/>
    </source>
</evidence>
<evidence type="ECO:0000313" key="2">
    <source>
        <dbReference type="EMBL" id="OBZ79837.1"/>
    </source>
</evidence>
<dbReference type="OrthoDB" id="3246652at2759"/>
<feature type="compositionally biased region" description="Polar residues" evidence="1">
    <location>
        <begin position="448"/>
        <end position="461"/>
    </location>
</feature>
<proteinExistence type="predicted"/>
<dbReference type="AlphaFoldDB" id="A0A1C7MSY9"/>
<comment type="caution">
    <text evidence="2">The sequence shown here is derived from an EMBL/GenBank/DDBJ whole genome shotgun (WGS) entry which is preliminary data.</text>
</comment>
<keyword evidence="3" id="KW-1185">Reference proteome</keyword>
<feature type="compositionally biased region" description="Low complexity" evidence="1">
    <location>
        <begin position="480"/>
        <end position="494"/>
    </location>
</feature>
<feature type="compositionally biased region" description="Basic and acidic residues" evidence="1">
    <location>
        <begin position="334"/>
        <end position="343"/>
    </location>
</feature>
<sequence length="494" mass="53880">MSLISKLTGKKKASRSNLRPELVSYDFHESESASKRARGEGLTIVDRLGSSSIAEGTRLKIRQRYKDKCIICGHSPCEAWFLRNTGINHSFKKNDLDNLILLCVNHHGSYDHHIWTMCPCMLDLDYLIQFEERDFAQRQKSLAERKVWTPRSLPDQNDLSGTFNYLFLKSSSGRASRVGAFNESSSDFLDQDAPDDDACFPQVVSYSFDASRQHATPILVQMLLSPFRIEVSLHERTRSFINPWATMCHALEALNTAFVPPTVVVFPSIESNAQYVNAEIPRFEERLLRLRSLYSRILPFAPHGDRTSSETIRPTPSSISTQLFPGIPSNPFSNRERGADRRTTSGASVSVFPPPAGWPSQMPANYQTGVVPNYATPVFPSYPSGAPQQRSVFPSTPMGGSTQGYPTTAGSTSGSSYYLPATPQGYASGVASSSAAGPFYQPPAGSSLAGTSGQPSGTWIHQAQYPGGGSAGGSSRRYDSSGPAGPSSSGRHRG</sequence>
<evidence type="ECO:0000313" key="3">
    <source>
        <dbReference type="Proteomes" id="UP000092993"/>
    </source>
</evidence>
<gene>
    <name evidence="2" type="ORF">A0H81_00103</name>
</gene>
<feature type="compositionally biased region" description="Polar residues" evidence="1">
    <location>
        <begin position="386"/>
        <end position="400"/>
    </location>
</feature>